<feature type="region of interest" description="Disordered" evidence="6">
    <location>
        <begin position="903"/>
        <end position="941"/>
    </location>
</feature>
<feature type="domain" description="26S proteasome regulatory subunit RPN2 C-terminal" evidence="8">
    <location>
        <begin position="753"/>
        <end position="907"/>
    </location>
</feature>
<dbReference type="InterPro" id="IPR016024">
    <property type="entry name" value="ARM-type_fold"/>
</dbReference>
<dbReference type="OrthoDB" id="261572at2759"/>
<dbReference type="Pfam" id="PF13646">
    <property type="entry name" value="HEAT_2"/>
    <property type="match status" value="1"/>
</dbReference>
<feature type="domain" description="26S proteasome non-ATPase regulatory subunit 1/RPN2 N-terminal" evidence="9">
    <location>
        <begin position="4"/>
        <end position="313"/>
    </location>
</feature>
<keyword evidence="7" id="KW-0472">Membrane</keyword>
<keyword evidence="4 5" id="KW-0647">Proteasome</keyword>
<dbReference type="Gene3D" id="1.25.10.10">
    <property type="entry name" value="Leucine-rich Repeat Variant"/>
    <property type="match status" value="1"/>
</dbReference>
<evidence type="ECO:0000313" key="10">
    <source>
        <dbReference type="EMBL" id="GAV05534.1"/>
    </source>
</evidence>
<organism evidence="10 11">
    <name type="scientific">Ramazzottius varieornatus</name>
    <name type="common">Water bear</name>
    <name type="synonym">Tardigrade</name>
    <dbReference type="NCBI Taxonomy" id="947166"/>
    <lineage>
        <taxon>Eukaryota</taxon>
        <taxon>Metazoa</taxon>
        <taxon>Ecdysozoa</taxon>
        <taxon>Tardigrada</taxon>
        <taxon>Eutardigrada</taxon>
        <taxon>Parachela</taxon>
        <taxon>Hypsibioidea</taxon>
        <taxon>Ramazzottiidae</taxon>
        <taxon>Ramazzottius</taxon>
    </lineage>
</organism>
<keyword evidence="3" id="KW-0677">Repeat</keyword>
<dbReference type="STRING" id="947166.A0A1D1W2F1"/>
<evidence type="ECO:0000256" key="3">
    <source>
        <dbReference type="ARBA" id="ARBA00022737"/>
    </source>
</evidence>
<feature type="compositionally biased region" description="Basic and acidic residues" evidence="6">
    <location>
        <begin position="810"/>
        <end position="826"/>
    </location>
</feature>
<comment type="similarity">
    <text evidence="1 5">Belongs to the proteasome subunit S1 family.</text>
</comment>
<keyword evidence="7" id="KW-1133">Transmembrane helix</keyword>
<sequence length="941" mass="105370">MPLTTATGILAMLDEKDPKLKGYALKCMNRLMEEYWPEFAESEFIRKVEVFYESNNYPAEERQLAALVAAKIYYNLNSMEQALHCALGAENILDLTERSEFVRTILARCIDMYVKQRQEGPEKRHGDVPGADPRLEKLVNRLIQQCFEHRQYRQAMGLGIEARRLDVFERAITESGDQRAMLGYGMRIAMTLVQQRQFRSDVFSKLVSLYVNIQPPDYINMVQCLIFMERPTEVADILARLLEKEDQRLMAYQLGFDLYENGTQQLLHAIGSGLTEKHTGATGSVNDALEKMELILSGQLTIQQHLQFLIRNNHTDLVILKQTKETIRNSVSHNATIISNAFMNCGTTSDIFLRDNLEWLGRATNWAKFSATASLGVIHHGHEKDALKLMSTYLPKDAGAGSYAEGGGLYALGLIHANHGSEQIIDYLQEQLKAANNEMLRHGGCLGLGLAAMSTYRDDLYELLKSNLFQDDAITGEAASVAMGLVMLGSGNSKAVEDMVTYAHETQHEKILRGLAISLALVMFGRMEEADPLIQQLMDDKDPIMRRCAMYTISMAYCGSANNEAIRKLLHVAVSDTDNDVRRSAVLGIGFLLFRHPDQCPGAVDLLAESYNPHVRYGAAMALGLACVGTGSREAIGILEPMLNDTVNYVRQGVYIASAMILMQHNEETAPKSKEFREKFRKAIEDKHEDVMAKYGAIIAQGIIDAGGRNVTISPQTRTGHTSLPTVVGLFIFTQFWYWFPFAHFLCMSFTPTCLIALNKDLKMPKISFKSAADPKKFAYPPPVEEKKTTTQDKVQTAVLSITAKQRRKDELKEKKLKDEQSVDKMDIDEERPAEESKTAEEKTEDKAGAEGEKMEEVPADHEILPNPARVMHAQLRVMSFAEETRYRPLKPITTGGIILLADTSSDPEDIVENLAASGPKYEGDDQEPSPPEPFEYVETD</sequence>
<gene>
    <name evidence="10" type="primary">RvY_15652-1</name>
    <name evidence="10" type="synonym">RvY_15652.1</name>
    <name evidence="10" type="ORF">RvY_15652</name>
</gene>
<evidence type="ECO:0000256" key="5">
    <source>
        <dbReference type="PIRNR" id="PIRNR015947"/>
    </source>
</evidence>
<dbReference type="InterPro" id="IPR002015">
    <property type="entry name" value="Proteasome/cyclosome_rpt"/>
</dbReference>
<evidence type="ECO:0000313" key="11">
    <source>
        <dbReference type="Proteomes" id="UP000186922"/>
    </source>
</evidence>
<dbReference type="PIRSF" id="PIRSF015947">
    <property type="entry name" value="26S_Psome_Rpn2"/>
    <property type="match status" value="1"/>
</dbReference>
<accession>A0A1D1W2F1</accession>
<dbReference type="FunFam" id="1.25.10.10:FF:000017">
    <property type="entry name" value="26S proteasome non-ATPase regulatory subunit 1"/>
    <property type="match status" value="1"/>
</dbReference>
<reference evidence="10 11" key="1">
    <citation type="journal article" date="2016" name="Nat. Commun.">
        <title>Extremotolerant tardigrade genome and improved radiotolerance of human cultured cells by tardigrade-unique protein.</title>
        <authorList>
            <person name="Hashimoto T."/>
            <person name="Horikawa D.D."/>
            <person name="Saito Y."/>
            <person name="Kuwahara H."/>
            <person name="Kozuka-Hata H."/>
            <person name="Shin-I T."/>
            <person name="Minakuchi Y."/>
            <person name="Ohishi K."/>
            <person name="Motoyama A."/>
            <person name="Aizu T."/>
            <person name="Enomoto A."/>
            <person name="Kondo K."/>
            <person name="Tanaka S."/>
            <person name="Hara Y."/>
            <person name="Koshikawa S."/>
            <person name="Sagara H."/>
            <person name="Miura T."/>
            <person name="Yokobori S."/>
            <person name="Miyagawa K."/>
            <person name="Suzuki Y."/>
            <person name="Kubo T."/>
            <person name="Oyama M."/>
            <person name="Kohara Y."/>
            <person name="Fujiyama A."/>
            <person name="Arakawa K."/>
            <person name="Katayama T."/>
            <person name="Toyoda A."/>
            <person name="Kunieda T."/>
        </authorList>
    </citation>
    <scope>NUCLEOTIDE SEQUENCE [LARGE SCALE GENOMIC DNA]</scope>
    <source>
        <strain evidence="10 11">YOKOZUNA-1</strain>
    </source>
</reference>
<keyword evidence="7" id="KW-0812">Transmembrane</keyword>
<dbReference type="Pfam" id="PF01851">
    <property type="entry name" value="PC_rep"/>
    <property type="match status" value="3"/>
</dbReference>
<dbReference type="GO" id="GO:0042176">
    <property type="term" value="P:regulation of protein catabolic process"/>
    <property type="evidence" value="ECO:0007669"/>
    <property type="project" value="UniProtKB-UniRule"/>
</dbReference>
<evidence type="ECO:0000256" key="2">
    <source>
        <dbReference type="ARBA" id="ARBA00014929"/>
    </source>
</evidence>
<evidence type="ECO:0000256" key="7">
    <source>
        <dbReference type="SAM" id="Phobius"/>
    </source>
</evidence>
<dbReference type="GO" id="GO:0008540">
    <property type="term" value="C:proteasome regulatory particle, base subcomplex"/>
    <property type="evidence" value="ECO:0007669"/>
    <property type="project" value="UniProtKB-UniRule"/>
</dbReference>
<evidence type="ECO:0000259" key="8">
    <source>
        <dbReference type="Pfam" id="PF18004"/>
    </source>
</evidence>
<dbReference type="InterPro" id="IPR011989">
    <property type="entry name" value="ARM-like"/>
</dbReference>
<comment type="caution">
    <text evidence="10">The sequence shown here is derived from an EMBL/GenBank/DDBJ whole genome shotgun (WGS) entry which is preliminary data.</text>
</comment>
<comment type="function">
    <text evidence="5">Component of the 26S proteasome, a multiprotein complex involved in the ATP-dependent degradation of ubiquitinated proteins. This complex plays a key role in the maintenance of protein homeostasis by removing misfolded or damaged proteins, which could impair cellular functions, and by removing proteins whose functions are no longer required. Therefore, the proteasome participates in numerous cellular processes, including cell cycle progression, apoptosis, or DNA damage repair.</text>
</comment>
<comment type="subunit">
    <text evidence="5">Component of the 19S proteasome regulatory particle complex. The 26S proteasome consists of a 20S core particle (CP) and two 19S regulatory subunits (RP).</text>
</comment>
<dbReference type="AlphaFoldDB" id="A0A1D1W2F1"/>
<dbReference type="Proteomes" id="UP000186922">
    <property type="component" value="Unassembled WGS sequence"/>
</dbReference>
<dbReference type="EMBL" id="BDGG01000012">
    <property type="protein sequence ID" value="GAV05534.1"/>
    <property type="molecule type" value="Genomic_DNA"/>
</dbReference>
<evidence type="ECO:0000259" key="9">
    <source>
        <dbReference type="Pfam" id="PF21505"/>
    </source>
</evidence>
<proteinExistence type="inferred from homology"/>
<dbReference type="GO" id="GO:0034515">
    <property type="term" value="C:proteasome storage granule"/>
    <property type="evidence" value="ECO:0007669"/>
    <property type="project" value="TreeGrafter"/>
</dbReference>
<dbReference type="InterPro" id="IPR016642">
    <property type="entry name" value="26S_Psome_Rpn2"/>
</dbReference>
<dbReference type="InterPro" id="IPR048570">
    <property type="entry name" value="PSMD1_RPN2_N"/>
</dbReference>
<evidence type="ECO:0000256" key="1">
    <source>
        <dbReference type="ARBA" id="ARBA00006308"/>
    </source>
</evidence>
<protein>
    <recommendedName>
        <fullName evidence="2 5">26S proteasome non-ATPase regulatory subunit 1</fullName>
    </recommendedName>
</protein>
<dbReference type="Pfam" id="PF18004">
    <property type="entry name" value="RPN2_C"/>
    <property type="match status" value="1"/>
</dbReference>
<keyword evidence="11" id="KW-1185">Reference proteome</keyword>
<dbReference type="PANTHER" id="PTHR10943:SF2">
    <property type="entry name" value="26S PROTEASOME NON-ATPASE REGULATORY SUBUNIT 1"/>
    <property type="match status" value="1"/>
</dbReference>
<dbReference type="GO" id="GO:0005634">
    <property type="term" value="C:nucleus"/>
    <property type="evidence" value="ECO:0007669"/>
    <property type="project" value="TreeGrafter"/>
</dbReference>
<dbReference type="SUPFAM" id="SSF48371">
    <property type="entry name" value="ARM repeat"/>
    <property type="match status" value="1"/>
</dbReference>
<dbReference type="PANTHER" id="PTHR10943">
    <property type="entry name" value="26S PROTEASOME NON-ATPASE REGULATORY SUBUNIT"/>
    <property type="match status" value="1"/>
</dbReference>
<feature type="region of interest" description="Disordered" evidence="6">
    <location>
        <begin position="810"/>
        <end position="860"/>
    </location>
</feature>
<evidence type="ECO:0000256" key="4">
    <source>
        <dbReference type="ARBA" id="ARBA00022942"/>
    </source>
</evidence>
<dbReference type="GO" id="GO:0043161">
    <property type="term" value="P:proteasome-mediated ubiquitin-dependent protein catabolic process"/>
    <property type="evidence" value="ECO:0007669"/>
    <property type="project" value="TreeGrafter"/>
</dbReference>
<feature type="compositionally biased region" description="Basic and acidic residues" evidence="6">
    <location>
        <begin position="834"/>
        <end position="860"/>
    </location>
</feature>
<dbReference type="GO" id="GO:0030234">
    <property type="term" value="F:enzyme regulator activity"/>
    <property type="evidence" value="ECO:0007669"/>
    <property type="project" value="UniProtKB-UniRule"/>
</dbReference>
<dbReference type="InterPro" id="IPR040623">
    <property type="entry name" value="RPN2_C"/>
</dbReference>
<evidence type="ECO:0000256" key="6">
    <source>
        <dbReference type="SAM" id="MobiDB-lite"/>
    </source>
</evidence>
<dbReference type="Pfam" id="PF21505">
    <property type="entry name" value="RPN2_N"/>
    <property type="match status" value="1"/>
</dbReference>
<feature type="transmembrane region" description="Helical" evidence="7">
    <location>
        <begin position="736"/>
        <end position="758"/>
    </location>
</feature>
<name>A0A1D1W2F1_RAMVA</name>